<organism evidence="5 6">
    <name type="scientific">Catonella morbi ATCC 51271</name>
    <dbReference type="NCBI Taxonomy" id="592026"/>
    <lineage>
        <taxon>Bacteria</taxon>
        <taxon>Bacillati</taxon>
        <taxon>Bacillota</taxon>
        <taxon>Clostridia</taxon>
        <taxon>Lachnospirales</taxon>
        <taxon>Lachnospiraceae</taxon>
        <taxon>Catonella</taxon>
    </lineage>
</organism>
<keyword evidence="2" id="KW-0238">DNA-binding</keyword>
<dbReference type="AlphaFoldDB" id="V2XNT8"/>
<evidence type="ECO:0000256" key="1">
    <source>
        <dbReference type="ARBA" id="ARBA00023015"/>
    </source>
</evidence>
<reference evidence="5 6" key="1">
    <citation type="submission" date="2013-06" db="EMBL/GenBank/DDBJ databases">
        <authorList>
            <person name="Weinstock G."/>
            <person name="Sodergren E."/>
            <person name="Clifton S."/>
            <person name="Fulton L."/>
            <person name="Fulton B."/>
            <person name="Courtney L."/>
            <person name="Fronick C."/>
            <person name="Harrison M."/>
            <person name="Strong C."/>
            <person name="Farmer C."/>
            <person name="Delahaunty K."/>
            <person name="Markovic C."/>
            <person name="Hall O."/>
            <person name="Minx P."/>
            <person name="Tomlinson C."/>
            <person name="Mitreva M."/>
            <person name="Nelson J."/>
            <person name="Hou S."/>
            <person name="Wollam A."/>
            <person name="Pepin K.H."/>
            <person name="Johnson M."/>
            <person name="Bhonagiri V."/>
            <person name="Nash W.E."/>
            <person name="Warren W."/>
            <person name="Chinwalla A."/>
            <person name="Mardis E.R."/>
            <person name="Wilson R.K."/>
        </authorList>
    </citation>
    <scope>NUCLEOTIDE SEQUENCE [LARGE SCALE GENOMIC DNA]</scope>
    <source>
        <strain evidence="5 6">ATCC 51271</strain>
    </source>
</reference>
<dbReference type="PANTHER" id="PTHR30146:SF150">
    <property type="entry name" value="ARABINOSE METABOLISM TRANSCRIPTIONAL REPRESSOR"/>
    <property type="match status" value="1"/>
</dbReference>
<dbReference type="SUPFAM" id="SSF53822">
    <property type="entry name" value="Periplasmic binding protein-like I"/>
    <property type="match status" value="1"/>
</dbReference>
<dbReference type="RefSeq" id="WP_023353893.1">
    <property type="nucleotide sequence ID" value="NZ_KI535367.1"/>
</dbReference>
<dbReference type="GO" id="GO:0000976">
    <property type="term" value="F:transcription cis-regulatory region binding"/>
    <property type="evidence" value="ECO:0007669"/>
    <property type="project" value="TreeGrafter"/>
</dbReference>
<keyword evidence="3" id="KW-0804">Transcription</keyword>
<protein>
    <submittedName>
        <fullName evidence="5">Transcriptional regulator, GntR family</fullName>
    </submittedName>
</protein>
<dbReference type="Proteomes" id="UP000018227">
    <property type="component" value="Unassembled WGS sequence"/>
</dbReference>
<dbReference type="PROSITE" id="PS50949">
    <property type="entry name" value="HTH_GNTR"/>
    <property type="match status" value="1"/>
</dbReference>
<keyword evidence="1" id="KW-0805">Transcription regulation</keyword>
<dbReference type="STRING" id="592026.GCWU0000282_001011"/>
<comment type="caution">
    <text evidence="5">The sequence shown here is derived from an EMBL/GenBank/DDBJ whole genome shotgun (WGS) entry which is preliminary data.</text>
</comment>
<sequence length="373" mass="43299">MAKKMCNEAKGGIKYRKLYNWGRTLIVSGVIKNNEKFPSEHVLEKKFGYSRQTVRNALNQLEKEGLISRVRGSGTYVSYKNDEEDRKKKHIGLILSYFSDYLFPQVYEGIKSVLEERGFAIDVAVTKNRLNDEAIYLEGLLKANVSGLIIEGTRSSFPNPNIRLYKEIEKRSIPTIFIHNHYSNQTFDSIEMSDSQASYELTKRLIKNGHKRIGGIFKYDDVQGLERYRGFIECLSDYGVKFDDDCIRWYSTKDMDEKLTTKSLSKMYRRTRDCTAMIMYNDEIADYYLEFLESKAISVPRDLSMVSFDDARLAEHGDLKILSAVHPKFELGRLAAKNLLKMLNDSHWQNKNYSHRFPVVFNDGNSVRDIRNI</sequence>
<dbReference type="PRINTS" id="PR00035">
    <property type="entry name" value="HTHGNTR"/>
</dbReference>
<dbReference type="CDD" id="cd01541">
    <property type="entry name" value="PBP1_AraR"/>
    <property type="match status" value="1"/>
</dbReference>
<dbReference type="GO" id="GO:0003700">
    <property type="term" value="F:DNA-binding transcription factor activity"/>
    <property type="evidence" value="ECO:0007669"/>
    <property type="project" value="InterPro"/>
</dbReference>
<dbReference type="Gene3D" id="3.40.50.2300">
    <property type="match status" value="2"/>
</dbReference>
<evidence type="ECO:0000313" key="6">
    <source>
        <dbReference type="Proteomes" id="UP000018227"/>
    </source>
</evidence>
<dbReference type="InterPro" id="IPR036388">
    <property type="entry name" value="WH-like_DNA-bd_sf"/>
</dbReference>
<feature type="domain" description="HTH gntR-type" evidence="4">
    <location>
        <begin position="12"/>
        <end position="80"/>
    </location>
</feature>
<evidence type="ECO:0000256" key="3">
    <source>
        <dbReference type="ARBA" id="ARBA00023163"/>
    </source>
</evidence>
<dbReference type="SUPFAM" id="SSF46785">
    <property type="entry name" value="Winged helix' DNA-binding domain"/>
    <property type="match status" value="1"/>
</dbReference>
<dbReference type="PANTHER" id="PTHR30146">
    <property type="entry name" value="LACI-RELATED TRANSCRIPTIONAL REPRESSOR"/>
    <property type="match status" value="1"/>
</dbReference>
<dbReference type="SMART" id="SM00345">
    <property type="entry name" value="HTH_GNTR"/>
    <property type="match status" value="1"/>
</dbReference>
<dbReference type="eggNOG" id="COG1609">
    <property type="taxonomic scope" value="Bacteria"/>
</dbReference>
<dbReference type="Gene3D" id="1.10.10.10">
    <property type="entry name" value="Winged helix-like DNA-binding domain superfamily/Winged helix DNA-binding domain"/>
    <property type="match status" value="1"/>
</dbReference>
<keyword evidence="6" id="KW-1185">Reference proteome</keyword>
<name>V2XNT8_9FIRM</name>
<dbReference type="EMBL" id="ACIL03000007">
    <property type="protein sequence ID" value="ESL03844.1"/>
    <property type="molecule type" value="Genomic_DNA"/>
</dbReference>
<evidence type="ECO:0000259" key="4">
    <source>
        <dbReference type="PROSITE" id="PS50949"/>
    </source>
</evidence>
<accession>V2XNT8</accession>
<evidence type="ECO:0000256" key="2">
    <source>
        <dbReference type="ARBA" id="ARBA00023125"/>
    </source>
</evidence>
<gene>
    <name evidence="5" type="ORF">GCWU0000282_001011</name>
</gene>
<proteinExistence type="predicted"/>
<evidence type="ECO:0000313" key="5">
    <source>
        <dbReference type="EMBL" id="ESL03844.1"/>
    </source>
</evidence>
<dbReference type="Pfam" id="PF00392">
    <property type="entry name" value="GntR"/>
    <property type="match status" value="1"/>
</dbReference>
<dbReference type="InterPro" id="IPR028082">
    <property type="entry name" value="Peripla_BP_I"/>
</dbReference>
<dbReference type="CDD" id="cd07377">
    <property type="entry name" value="WHTH_GntR"/>
    <property type="match status" value="1"/>
</dbReference>
<dbReference type="InterPro" id="IPR033532">
    <property type="entry name" value="AraR_ligand_bind_dom"/>
</dbReference>
<dbReference type="HOGENOM" id="CLU_037628_15_0_9"/>
<dbReference type="Pfam" id="PF13377">
    <property type="entry name" value="Peripla_BP_3"/>
    <property type="match status" value="1"/>
</dbReference>
<dbReference type="InterPro" id="IPR036390">
    <property type="entry name" value="WH_DNA-bd_sf"/>
</dbReference>
<dbReference type="InterPro" id="IPR046335">
    <property type="entry name" value="LacI/GalR-like_sensor"/>
</dbReference>
<dbReference type="InterPro" id="IPR000524">
    <property type="entry name" value="Tscrpt_reg_HTH_GntR"/>
</dbReference>